<dbReference type="PANTHER" id="PTHR30349">
    <property type="entry name" value="PHAGE INTEGRASE-RELATED"/>
    <property type="match status" value="1"/>
</dbReference>
<keyword evidence="1" id="KW-0233">DNA recombination</keyword>
<dbReference type="InterPro" id="IPR011010">
    <property type="entry name" value="DNA_brk_join_enz"/>
</dbReference>
<dbReference type="Pfam" id="PF00589">
    <property type="entry name" value="Phage_integrase"/>
    <property type="match status" value="1"/>
</dbReference>
<evidence type="ECO:0000313" key="3">
    <source>
        <dbReference type="EMBL" id="GAA5166218.1"/>
    </source>
</evidence>
<name>A0ABP9QR97_9PSEU</name>
<feature type="domain" description="Tyr recombinase" evidence="2">
    <location>
        <begin position="1"/>
        <end position="162"/>
    </location>
</feature>
<dbReference type="PROSITE" id="PS51898">
    <property type="entry name" value="TYR_RECOMBINASE"/>
    <property type="match status" value="1"/>
</dbReference>
<dbReference type="InterPro" id="IPR002104">
    <property type="entry name" value="Integrase_catalytic"/>
</dbReference>
<gene>
    <name evidence="3" type="ORF">GCM10023321_57210</name>
</gene>
<dbReference type="InterPro" id="IPR013762">
    <property type="entry name" value="Integrase-like_cat_sf"/>
</dbReference>
<organism evidence="3 4">
    <name type="scientific">Pseudonocardia eucalypti</name>
    <dbReference type="NCBI Taxonomy" id="648755"/>
    <lineage>
        <taxon>Bacteria</taxon>
        <taxon>Bacillati</taxon>
        <taxon>Actinomycetota</taxon>
        <taxon>Actinomycetes</taxon>
        <taxon>Pseudonocardiales</taxon>
        <taxon>Pseudonocardiaceae</taxon>
        <taxon>Pseudonocardia</taxon>
    </lineage>
</organism>
<dbReference type="Proteomes" id="UP001428817">
    <property type="component" value="Unassembled WGS sequence"/>
</dbReference>
<sequence length="190" mass="21432">MFRTLYHAGLRSEEASMLDMPDLHFDRGPFGKLHVRFGKGAHTSGPRPRWVPMLDGLDLVLHWFLRDVRGRFPDSPVLFADESGGQLHRGTIRNRLRRLMELEGRSPTEWFSPHGLRRACATHNYERGVDLVAIQQLLGHWTVSSTMRYVRPSATFIEDAYRRAVTTTLSELGDPGQVGLAGPSDGGGRR</sequence>
<proteinExistence type="predicted"/>
<dbReference type="Gene3D" id="1.10.443.10">
    <property type="entry name" value="Intergrase catalytic core"/>
    <property type="match status" value="1"/>
</dbReference>
<dbReference type="PANTHER" id="PTHR30349:SF85">
    <property type="entry name" value="TYR RECOMBINASE DOMAIN-CONTAINING PROTEIN"/>
    <property type="match status" value="1"/>
</dbReference>
<protein>
    <recommendedName>
        <fullName evidence="2">Tyr recombinase domain-containing protein</fullName>
    </recommendedName>
</protein>
<dbReference type="EMBL" id="BAABJP010000032">
    <property type="protein sequence ID" value="GAA5166218.1"/>
    <property type="molecule type" value="Genomic_DNA"/>
</dbReference>
<dbReference type="RefSeq" id="WP_345703209.1">
    <property type="nucleotide sequence ID" value="NZ_BAABJP010000032.1"/>
</dbReference>
<accession>A0ABP9QR97</accession>
<dbReference type="InterPro" id="IPR050090">
    <property type="entry name" value="Tyrosine_recombinase_XerCD"/>
</dbReference>
<dbReference type="SUPFAM" id="SSF56349">
    <property type="entry name" value="DNA breaking-rejoining enzymes"/>
    <property type="match status" value="1"/>
</dbReference>
<comment type="caution">
    <text evidence="3">The sequence shown here is derived from an EMBL/GenBank/DDBJ whole genome shotgun (WGS) entry which is preliminary data.</text>
</comment>
<evidence type="ECO:0000259" key="2">
    <source>
        <dbReference type="PROSITE" id="PS51898"/>
    </source>
</evidence>
<evidence type="ECO:0000256" key="1">
    <source>
        <dbReference type="ARBA" id="ARBA00023172"/>
    </source>
</evidence>
<dbReference type="CDD" id="cd00397">
    <property type="entry name" value="DNA_BRE_C"/>
    <property type="match status" value="1"/>
</dbReference>
<reference evidence="4" key="1">
    <citation type="journal article" date="2019" name="Int. J. Syst. Evol. Microbiol.">
        <title>The Global Catalogue of Microorganisms (GCM) 10K type strain sequencing project: providing services to taxonomists for standard genome sequencing and annotation.</title>
        <authorList>
            <consortium name="The Broad Institute Genomics Platform"/>
            <consortium name="The Broad Institute Genome Sequencing Center for Infectious Disease"/>
            <person name="Wu L."/>
            <person name="Ma J."/>
        </authorList>
    </citation>
    <scope>NUCLEOTIDE SEQUENCE [LARGE SCALE GENOMIC DNA]</scope>
    <source>
        <strain evidence="4">JCM 18303</strain>
    </source>
</reference>
<keyword evidence="4" id="KW-1185">Reference proteome</keyword>
<evidence type="ECO:0000313" key="4">
    <source>
        <dbReference type="Proteomes" id="UP001428817"/>
    </source>
</evidence>